<dbReference type="InterPro" id="IPR029058">
    <property type="entry name" value="AB_hydrolase_fold"/>
</dbReference>
<dbReference type="KEGG" id="cvn:111133423"/>
<feature type="domain" description="Alpha/beta hydrolase fold-3" evidence="6">
    <location>
        <begin position="353"/>
        <end position="419"/>
    </location>
</feature>
<evidence type="ECO:0000256" key="1">
    <source>
        <dbReference type="ARBA" id="ARBA00010515"/>
    </source>
</evidence>
<dbReference type="InterPro" id="IPR017157">
    <property type="entry name" value="Arylacetamide_deacetylase"/>
</dbReference>
<evidence type="ECO:0000313" key="8">
    <source>
        <dbReference type="RefSeq" id="XP_022337553.1"/>
    </source>
</evidence>
<dbReference type="PANTHER" id="PTHR48081:SF8">
    <property type="entry name" value="ALPHA_BETA HYDROLASE FOLD-3 DOMAIN-CONTAINING PROTEIN-RELATED"/>
    <property type="match status" value="1"/>
</dbReference>
<evidence type="ECO:0000256" key="2">
    <source>
        <dbReference type="ARBA" id="ARBA00022801"/>
    </source>
</evidence>
<evidence type="ECO:0000256" key="5">
    <source>
        <dbReference type="SAM" id="Phobius"/>
    </source>
</evidence>
<feature type="active site" evidence="3">
    <location>
        <position position="387"/>
    </location>
</feature>
<dbReference type="GeneID" id="111133423"/>
<feature type="active site" evidence="3">
    <location>
        <position position="417"/>
    </location>
</feature>
<feature type="active site" evidence="3 4">
    <location>
        <position position="231"/>
    </location>
</feature>
<protein>
    <submittedName>
        <fullName evidence="8">Neutral cholesterol ester hydrolase 1-like</fullName>
    </submittedName>
</protein>
<dbReference type="GO" id="GO:0016020">
    <property type="term" value="C:membrane"/>
    <property type="evidence" value="ECO:0007669"/>
    <property type="project" value="InterPro"/>
</dbReference>
<keyword evidence="7" id="KW-1185">Reference proteome</keyword>
<evidence type="ECO:0000256" key="4">
    <source>
        <dbReference type="PROSITE-ProRule" id="PRU10038"/>
    </source>
</evidence>
<dbReference type="SUPFAM" id="SSF53474">
    <property type="entry name" value="alpha/beta-Hydrolases"/>
    <property type="match status" value="1"/>
</dbReference>
<keyword evidence="5" id="KW-0472">Membrane</keyword>
<dbReference type="Pfam" id="PF07859">
    <property type="entry name" value="Abhydrolase_3"/>
    <property type="match status" value="2"/>
</dbReference>
<evidence type="ECO:0000313" key="7">
    <source>
        <dbReference type="Proteomes" id="UP000694844"/>
    </source>
</evidence>
<gene>
    <name evidence="8" type="primary">LOC111133423</name>
</gene>
<evidence type="ECO:0000259" key="6">
    <source>
        <dbReference type="Pfam" id="PF07859"/>
    </source>
</evidence>
<feature type="transmembrane region" description="Helical" evidence="5">
    <location>
        <begin position="35"/>
        <end position="56"/>
    </location>
</feature>
<keyword evidence="5" id="KW-1133">Transmembrane helix</keyword>
<dbReference type="PANTHER" id="PTHR48081">
    <property type="entry name" value="AB HYDROLASE SUPERFAMILY PROTEIN C4A8.06C"/>
    <property type="match status" value="1"/>
</dbReference>
<dbReference type="InterPro" id="IPR050300">
    <property type="entry name" value="GDXG_lipolytic_enzyme"/>
</dbReference>
<dbReference type="OrthoDB" id="408631at2759"/>
<dbReference type="AlphaFoldDB" id="A0A8B8EDE5"/>
<keyword evidence="2" id="KW-0378">Hydrolase</keyword>
<sequence length="447" mass="50606">MVHLHKGHKRKDGTDVGKLIHKAKEHEHMSIIKSIMMYSLISLVTLILAFAVFNYMETGVPEGVPEVWNARILDTSLRTMGKVILTLNNFGVHGGVTWWTRKMVEIVLTTLITGSPRGLGDDPELKIYDTKMAGVDVRVYEPTKGQNSDRPALVYYHGGGWSWLSIDVYDQATRQLAKGVGMVVVSVGYRQSPEYAHPIPFQDCLDVTEHVINNGKDLGIDSSRVAISGDSAGGHLTAAVSLRLKKKIKIQVPIYPCLQLFDMQTPSYIENKDFIPGMLTDISMLTYWLNYANISYDHIDTIMANKHTSPALKKSKYADFISPKWYMPEHIRTESLRKMKKPTDFGDEKLSKQIEKTLLDPYFSPLMAEDSDLKDLPLTYVLTAGYDVLREDGLIYYQRLKKAGVKVHLAHYQEGFHGMIFFFRGPIPFNVGIRAMDDLVEFLKKNL</sequence>
<accession>A0A8B8EDE5</accession>
<feature type="domain" description="Alpha/beta hydrolase fold-3" evidence="6">
    <location>
        <begin position="153"/>
        <end position="305"/>
    </location>
</feature>
<dbReference type="Proteomes" id="UP000694844">
    <property type="component" value="Chromosome 5"/>
</dbReference>
<dbReference type="GO" id="GO:0052689">
    <property type="term" value="F:carboxylic ester hydrolase activity"/>
    <property type="evidence" value="ECO:0007669"/>
    <property type="project" value="InterPro"/>
</dbReference>
<keyword evidence="5" id="KW-0812">Transmembrane</keyword>
<organism evidence="7 8">
    <name type="scientific">Crassostrea virginica</name>
    <name type="common">Eastern oyster</name>
    <dbReference type="NCBI Taxonomy" id="6565"/>
    <lineage>
        <taxon>Eukaryota</taxon>
        <taxon>Metazoa</taxon>
        <taxon>Spiralia</taxon>
        <taxon>Lophotrochozoa</taxon>
        <taxon>Mollusca</taxon>
        <taxon>Bivalvia</taxon>
        <taxon>Autobranchia</taxon>
        <taxon>Pteriomorphia</taxon>
        <taxon>Ostreida</taxon>
        <taxon>Ostreoidea</taxon>
        <taxon>Ostreidae</taxon>
        <taxon>Crassostrea</taxon>
    </lineage>
</organism>
<name>A0A8B8EDE5_CRAVI</name>
<comment type="similarity">
    <text evidence="1">Belongs to the 'GDXG' lipolytic enzyme family.</text>
</comment>
<proteinExistence type="inferred from homology"/>
<dbReference type="PIRSF" id="PIRSF037251">
    <property type="entry name" value="Arylacetamide_deacetylase"/>
    <property type="match status" value="1"/>
</dbReference>
<dbReference type="RefSeq" id="XP_022337553.1">
    <property type="nucleotide sequence ID" value="XM_022481845.1"/>
</dbReference>
<dbReference type="PROSITE" id="PS01174">
    <property type="entry name" value="LIPASE_GDXG_SER"/>
    <property type="match status" value="1"/>
</dbReference>
<dbReference type="InterPro" id="IPR033140">
    <property type="entry name" value="Lipase_GDXG_put_SER_AS"/>
</dbReference>
<evidence type="ECO:0000256" key="3">
    <source>
        <dbReference type="PIRSR" id="PIRSR037251-1"/>
    </source>
</evidence>
<dbReference type="InterPro" id="IPR013094">
    <property type="entry name" value="AB_hydrolase_3"/>
</dbReference>
<reference evidence="8" key="1">
    <citation type="submission" date="2025-08" db="UniProtKB">
        <authorList>
            <consortium name="RefSeq"/>
        </authorList>
    </citation>
    <scope>IDENTIFICATION</scope>
    <source>
        <tissue evidence="8">Whole sample</tissue>
    </source>
</reference>
<dbReference type="Gene3D" id="3.40.50.1820">
    <property type="entry name" value="alpha/beta hydrolase"/>
    <property type="match status" value="1"/>
</dbReference>